<dbReference type="AlphaFoldDB" id="A0A412G413"/>
<dbReference type="Proteomes" id="UP000284178">
    <property type="component" value="Unassembled WGS sequence"/>
</dbReference>
<keyword evidence="1" id="KW-1133">Transmembrane helix</keyword>
<protein>
    <submittedName>
        <fullName evidence="2">Type II secretion system protein</fullName>
    </submittedName>
</protein>
<keyword evidence="1" id="KW-0472">Membrane</keyword>
<dbReference type="EMBL" id="QRUP01000005">
    <property type="protein sequence ID" value="RGR75250.1"/>
    <property type="molecule type" value="Genomic_DNA"/>
</dbReference>
<dbReference type="Pfam" id="PF07963">
    <property type="entry name" value="N_methyl"/>
    <property type="match status" value="1"/>
</dbReference>
<accession>A0A412G413</accession>
<dbReference type="PROSITE" id="PS00409">
    <property type="entry name" value="PROKAR_NTER_METHYL"/>
    <property type="match status" value="1"/>
</dbReference>
<dbReference type="GeneID" id="83014878"/>
<keyword evidence="1" id="KW-0812">Transmembrane</keyword>
<dbReference type="InterPro" id="IPR012902">
    <property type="entry name" value="N_methyl_site"/>
</dbReference>
<dbReference type="NCBIfam" id="TIGR02532">
    <property type="entry name" value="IV_pilin_GFxxxE"/>
    <property type="match status" value="1"/>
</dbReference>
<organism evidence="2 3">
    <name type="scientific">Holdemania filiformis</name>
    <dbReference type="NCBI Taxonomy" id="61171"/>
    <lineage>
        <taxon>Bacteria</taxon>
        <taxon>Bacillati</taxon>
        <taxon>Bacillota</taxon>
        <taxon>Erysipelotrichia</taxon>
        <taxon>Erysipelotrichales</taxon>
        <taxon>Erysipelotrichaceae</taxon>
        <taxon>Holdemania</taxon>
    </lineage>
</organism>
<keyword evidence="3" id="KW-1185">Reference proteome</keyword>
<dbReference type="RefSeq" id="WP_117894416.1">
    <property type="nucleotide sequence ID" value="NZ_CABJCV010000005.1"/>
</dbReference>
<evidence type="ECO:0000313" key="3">
    <source>
        <dbReference type="Proteomes" id="UP000284178"/>
    </source>
</evidence>
<name>A0A412G413_9FIRM</name>
<evidence type="ECO:0000313" key="2">
    <source>
        <dbReference type="EMBL" id="RGR75250.1"/>
    </source>
</evidence>
<gene>
    <name evidence="2" type="ORF">DWY25_05590</name>
</gene>
<feature type="transmembrane region" description="Helical" evidence="1">
    <location>
        <begin position="6"/>
        <end position="29"/>
    </location>
</feature>
<sequence>MKKRGFTLIEMVLVVGLLTTLVIGLTAIFRPMIATFQKSALQTDLKDKAQILIEQISKPMQTAKSLVSEKKAITEFKDEYGRNFLVYSVVNGQLQVWDSPGGTPKPLYSSDFYNGYKVDVKLSTATKDYDSDTTTVKIVLIFNKNGEKYRAESAVECMNIDYGRQDFSIVLSEGYIAIER</sequence>
<comment type="caution">
    <text evidence="2">The sequence shown here is derived from an EMBL/GenBank/DDBJ whole genome shotgun (WGS) entry which is preliminary data.</text>
</comment>
<proteinExistence type="predicted"/>
<reference evidence="2 3" key="1">
    <citation type="submission" date="2018-08" db="EMBL/GenBank/DDBJ databases">
        <title>A genome reference for cultivated species of the human gut microbiota.</title>
        <authorList>
            <person name="Zou Y."/>
            <person name="Xue W."/>
            <person name="Luo G."/>
        </authorList>
    </citation>
    <scope>NUCLEOTIDE SEQUENCE [LARGE SCALE GENOMIC DNA]</scope>
    <source>
        <strain evidence="2 3">AF24-29</strain>
    </source>
</reference>
<evidence type="ECO:0000256" key="1">
    <source>
        <dbReference type="SAM" id="Phobius"/>
    </source>
</evidence>